<feature type="domain" description="OmpR/PhoB-type" evidence="4">
    <location>
        <begin position="181"/>
        <end position="281"/>
    </location>
</feature>
<feature type="transmembrane region" description="Helical" evidence="3">
    <location>
        <begin position="155"/>
        <end position="173"/>
    </location>
</feature>
<keyword evidence="1 2" id="KW-0238">DNA-binding</keyword>
<evidence type="ECO:0000256" key="1">
    <source>
        <dbReference type="ARBA" id="ARBA00023125"/>
    </source>
</evidence>
<dbReference type="EMBL" id="RBIQ01000007">
    <property type="protein sequence ID" value="RKR14610.1"/>
    <property type="molecule type" value="Genomic_DNA"/>
</dbReference>
<evidence type="ECO:0000259" key="4">
    <source>
        <dbReference type="PROSITE" id="PS51755"/>
    </source>
</evidence>
<evidence type="ECO:0000256" key="3">
    <source>
        <dbReference type="SAM" id="Phobius"/>
    </source>
</evidence>
<feature type="transmembrane region" description="Helical" evidence="3">
    <location>
        <begin position="7"/>
        <end position="24"/>
    </location>
</feature>
<accession>A0A495ECK9</accession>
<keyword evidence="3" id="KW-0472">Membrane</keyword>
<dbReference type="Proteomes" id="UP000269412">
    <property type="component" value="Unassembled WGS sequence"/>
</dbReference>
<sequence>MVKPKKSVFYILGILILVLIYSIFVNTTFPKTEIINVSLRNIGHKLLLKNNDTSSLVLPIKKKSNNWFEISFDSKISISPSFLTKTVSTTFKRLKLPANYIVEVKSCELNEIVYSYKMSLKEEGVIIPCIGRDLPKSCYKLNIKFLSSSKKPWNFIPYSLISIGVIIIFYFLLKKKEQKKKNITKASYNIKDILNTEERKLILNGIEIDLSEKETEILTLFLNKPNQIISREKLQKEIWEDKGVIVGRSLDTYISKLRKKLRKNSSIEILNIRGKGYKMKI</sequence>
<keyword evidence="3" id="KW-0812">Transmembrane</keyword>
<dbReference type="GO" id="GO:0003677">
    <property type="term" value="F:DNA binding"/>
    <property type="evidence" value="ECO:0007669"/>
    <property type="project" value="UniProtKB-UniRule"/>
</dbReference>
<comment type="caution">
    <text evidence="5">The sequence shown here is derived from an EMBL/GenBank/DDBJ whole genome shotgun (WGS) entry which is preliminary data.</text>
</comment>
<protein>
    <submittedName>
        <fullName evidence="5">Transcriptional regulator</fullName>
    </submittedName>
</protein>
<keyword evidence="3" id="KW-1133">Transmembrane helix</keyword>
<dbReference type="InterPro" id="IPR036388">
    <property type="entry name" value="WH-like_DNA-bd_sf"/>
</dbReference>
<gene>
    <name evidence="5" type="ORF">CLV91_0688</name>
</gene>
<dbReference type="Pfam" id="PF00486">
    <property type="entry name" value="Trans_reg_C"/>
    <property type="match status" value="1"/>
</dbReference>
<dbReference type="AlphaFoldDB" id="A0A495ECK9"/>
<organism evidence="5 6">
    <name type="scientific">Maribacter vaceletii</name>
    <dbReference type="NCBI Taxonomy" id="1206816"/>
    <lineage>
        <taxon>Bacteria</taxon>
        <taxon>Pseudomonadati</taxon>
        <taxon>Bacteroidota</taxon>
        <taxon>Flavobacteriia</taxon>
        <taxon>Flavobacteriales</taxon>
        <taxon>Flavobacteriaceae</taxon>
        <taxon>Maribacter</taxon>
    </lineage>
</organism>
<dbReference type="PROSITE" id="PS51755">
    <property type="entry name" value="OMPR_PHOB"/>
    <property type="match status" value="1"/>
</dbReference>
<dbReference type="SUPFAM" id="SSF46894">
    <property type="entry name" value="C-terminal effector domain of the bipartite response regulators"/>
    <property type="match status" value="1"/>
</dbReference>
<dbReference type="RefSeq" id="WP_121063979.1">
    <property type="nucleotide sequence ID" value="NZ_RBIQ01000007.1"/>
</dbReference>
<name>A0A495ECK9_9FLAO</name>
<dbReference type="SMART" id="SM00862">
    <property type="entry name" value="Trans_reg_C"/>
    <property type="match status" value="1"/>
</dbReference>
<reference evidence="5 6" key="1">
    <citation type="submission" date="2018-10" db="EMBL/GenBank/DDBJ databases">
        <title>Genomic Encyclopedia of Archaeal and Bacterial Type Strains, Phase II (KMG-II): from individual species to whole genera.</title>
        <authorList>
            <person name="Goeker M."/>
        </authorList>
    </citation>
    <scope>NUCLEOTIDE SEQUENCE [LARGE SCALE GENOMIC DNA]</scope>
    <source>
        <strain evidence="5 6">DSM 25230</strain>
    </source>
</reference>
<dbReference type="OrthoDB" id="7556122at2"/>
<evidence type="ECO:0000313" key="5">
    <source>
        <dbReference type="EMBL" id="RKR14610.1"/>
    </source>
</evidence>
<dbReference type="InterPro" id="IPR001867">
    <property type="entry name" value="OmpR/PhoB-type_DNA-bd"/>
</dbReference>
<dbReference type="GO" id="GO:0000160">
    <property type="term" value="P:phosphorelay signal transduction system"/>
    <property type="evidence" value="ECO:0007669"/>
    <property type="project" value="InterPro"/>
</dbReference>
<dbReference type="InterPro" id="IPR016032">
    <property type="entry name" value="Sig_transdc_resp-reg_C-effctor"/>
</dbReference>
<dbReference type="GO" id="GO:0006355">
    <property type="term" value="P:regulation of DNA-templated transcription"/>
    <property type="evidence" value="ECO:0007669"/>
    <property type="project" value="InterPro"/>
</dbReference>
<evidence type="ECO:0000256" key="2">
    <source>
        <dbReference type="PROSITE-ProRule" id="PRU01091"/>
    </source>
</evidence>
<dbReference type="Gene3D" id="1.10.10.10">
    <property type="entry name" value="Winged helix-like DNA-binding domain superfamily/Winged helix DNA-binding domain"/>
    <property type="match status" value="1"/>
</dbReference>
<keyword evidence="6" id="KW-1185">Reference proteome</keyword>
<evidence type="ECO:0000313" key="6">
    <source>
        <dbReference type="Proteomes" id="UP000269412"/>
    </source>
</evidence>
<dbReference type="CDD" id="cd00383">
    <property type="entry name" value="trans_reg_C"/>
    <property type="match status" value="1"/>
</dbReference>
<feature type="DNA-binding region" description="OmpR/PhoB-type" evidence="2">
    <location>
        <begin position="181"/>
        <end position="281"/>
    </location>
</feature>
<proteinExistence type="predicted"/>